<reference evidence="7 8" key="1">
    <citation type="submission" date="2020-06" db="EMBL/GenBank/DDBJ databases">
        <title>Transcriptomic and genomic resources for Thalictrum thalictroides and T. hernandezii: Facilitating candidate gene discovery in an emerging model plant lineage.</title>
        <authorList>
            <person name="Arias T."/>
            <person name="Riano-Pachon D.M."/>
            <person name="Di Stilio V.S."/>
        </authorList>
    </citation>
    <scope>NUCLEOTIDE SEQUENCE [LARGE SCALE GENOMIC DNA]</scope>
    <source>
        <strain evidence="8">cv. WT478/WT964</strain>
        <tissue evidence="7">Leaves</tissue>
    </source>
</reference>
<organism evidence="7 8">
    <name type="scientific">Thalictrum thalictroides</name>
    <name type="common">Rue-anemone</name>
    <name type="synonym">Anemone thalictroides</name>
    <dbReference type="NCBI Taxonomy" id="46969"/>
    <lineage>
        <taxon>Eukaryota</taxon>
        <taxon>Viridiplantae</taxon>
        <taxon>Streptophyta</taxon>
        <taxon>Embryophyta</taxon>
        <taxon>Tracheophyta</taxon>
        <taxon>Spermatophyta</taxon>
        <taxon>Magnoliopsida</taxon>
        <taxon>Ranunculales</taxon>
        <taxon>Ranunculaceae</taxon>
        <taxon>Thalictroideae</taxon>
        <taxon>Thalictrum</taxon>
    </lineage>
</organism>
<dbReference type="EMBL" id="JABWDY010024168">
    <property type="protein sequence ID" value="KAF5190453.1"/>
    <property type="molecule type" value="Genomic_DNA"/>
</dbReference>
<gene>
    <name evidence="7" type="ORF">FRX31_019960</name>
</gene>
<feature type="transmembrane region" description="Helical" evidence="6">
    <location>
        <begin position="414"/>
        <end position="435"/>
    </location>
</feature>
<dbReference type="InterPro" id="IPR000109">
    <property type="entry name" value="POT_fam"/>
</dbReference>
<evidence type="ECO:0000256" key="2">
    <source>
        <dbReference type="ARBA" id="ARBA00005982"/>
    </source>
</evidence>
<feature type="transmembrane region" description="Helical" evidence="6">
    <location>
        <begin position="466"/>
        <end position="485"/>
    </location>
</feature>
<evidence type="ECO:0000256" key="5">
    <source>
        <dbReference type="ARBA" id="ARBA00023136"/>
    </source>
</evidence>
<dbReference type="PANTHER" id="PTHR11654">
    <property type="entry name" value="OLIGOPEPTIDE TRANSPORTER-RELATED"/>
    <property type="match status" value="1"/>
</dbReference>
<keyword evidence="5 6" id="KW-0472">Membrane</keyword>
<dbReference type="GO" id="GO:0016020">
    <property type="term" value="C:membrane"/>
    <property type="evidence" value="ECO:0007669"/>
    <property type="project" value="UniProtKB-SubCell"/>
</dbReference>
<accession>A0A7J6W038</accession>
<comment type="caution">
    <text evidence="7">The sequence shown here is derived from an EMBL/GenBank/DDBJ whole genome shotgun (WGS) entry which is preliminary data.</text>
</comment>
<dbReference type="OrthoDB" id="8904098at2759"/>
<dbReference type="GO" id="GO:0022857">
    <property type="term" value="F:transmembrane transporter activity"/>
    <property type="evidence" value="ECO:0007669"/>
    <property type="project" value="InterPro"/>
</dbReference>
<evidence type="ECO:0000256" key="6">
    <source>
        <dbReference type="SAM" id="Phobius"/>
    </source>
</evidence>
<keyword evidence="8" id="KW-1185">Reference proteome</keyword>
<feature type="transmembrane region" description="Helical" evidence="6">
    <location>
        <begin position="332"/>
        <end position="354"/>
    </location>
</feature>
<feature type="transmembrane region" description="Helical" evidence="6">
    <location>
        <begin position="189"/>
        <end position="208"/>
    </location>
</feature>
<dbReference type="InterPro" id="IPR036259">
    <property type="entry name" value="MFS_trans_sf"/>
</dbReference>
<keyword evidence="4 6" id="KW-1133">Transmembrane helix</keyword>
<sequence>MKRDGEFEEQKWVLDSSLDHKGRVPVRAKTGAWKAALFIIVIEFSERLSYFGLSANLIIYLTKVLHFDIKNAAKSVNYWAGVTTVMPLLGGFLADGYVGRFYMVLLSSFIYVMGLCLLTMAQLIPSLKPCRMEKCDKPEKLHEVIFFLAIYLVSIATGGHKPSLESFGADQFDDNHPEERKKKMSFFNWWNSALCGGLLLGVTLIVYMQDYVSWAASYIILTIVMGITIILFYLGKPVYRFRAAKGSPLTPLLQVLVAAIAKRDLPYPSDSAQLNHVSYHSDNGQRIHLCHTNKLRFLDRAAILKDEEKVSSDKLRSPWRLSTVSQVEELKLVLNMVPMWCSTLVFGLSIAQGGTFFIKQGVTMNRKIGNHFEIPPASILSLTAIGMILSISMYDKFLEPKVRKVRGKERGITVLQRIGIGMSIAMIAMFIAAGIERKRLGAAWRDIAQGGKGVGTISVFWLAPQFIVGGVGDGFALVGLQEYFYGQVPDSMRSLGIALYLSVLGIADFISGLLITLVDHLTSTGGGTSWFGNDLNHSRLDKFYCLIGIMSGLNLFVFVFVANRYTYKNVEKEVIDVDSDGVEISENEK</sequence>
<feature type="transmembrane region" description="Helical" evidence="6">
    <location>
        <begin position="214"/>
        <end position="235"/>
    </location>
</feature>
<evidence type="ECO:0000313" key="7">
    <source>
        <dbReference type="EMBL" id="KAF5190453.1"/>
    </source>
</evidence>
<dbReference type="SUPFAM" id="SSF103473">
    <property type="entry name" value="MFS general substrate transporter"/>
    <property type="match status" value="1"/>
</dbReference>
<dbReference type="Gene3D" id="1.20.1250.20">
    <property type="entry name" value="MFS general substrate transporter like domains"/>
    <property type="match status" value="1"/>
</dbReference>
<name>A0A7J6W038_THATH</name>
<protein>
    <submittedName>
        <fullName evidence="7">NRT1/ PTR FAMILY 5.6</fullName>
    </submittedName>
</protein>
<dbReference type="Pfam" id="PF00854">
    <property type="entry name" value="PTR2"/>
    <property type="match status" value="1"/>
</dbReference>
<evidence type="ECO:0000313" key="8">
    <source>
        <dbReference type="Proteomes" id="UP000554482"/>
    </source>
</evidence>
<dbReference type="Proteomes" id="UP000554482">
    <property type="component" value="Unassembled WGS sequence"/>
</dbReference>
<comment type="subcellular location">
    <subcellularLocation>
        <location evidence="1">Membrane</location>
        <topology evidence="1">Multi-pass membrane protein</topology>
    </subcellularLocation>
</comment>
<evidence type="ECO:0000256" key="1">
    <source>
        <dbReference type="ARBA" id="ARBA00004141"/>
    </source>
</evidence>
<feature type="transmembrane region" description="Helical" evidence="6">
    <location>
        <begin position="543"/>
        <end position="562"/>
    </location>
</feature>
<evidence type="ECO:0000256" key="4">
    <source>
        <dbReference type="ARBA" id="ARBA00022989"/>
    </source>
</evidence>
<evidence type="ECO:0000256" key="3">
    <source>
        <dbReference type="ARBA" id="ARBA00022692"/>
    </source>
</evidence>
<proteinExistence type="inferred from homology"/>
<feature type="transmembrane region" description="Helical" evidence="6">
    <location>
        <begin position="77"/>
        <end position="94"/>
    </location>
</feature>
<comment type="similarity">
    <text evidence="2">Belongs to the major facilitator superfamily. Proton-dependent oligopeptide transporter (POT/PTR) (TC 2.A.17) family.</text>
</comment>
<feature type="transmembrane region" description="Helical" evidence="6">
    <location>
        <begin position="100"/>
        <end position="124"/>
    </location>
</feature>
<feature type="transmembrane region" description="Helical" evidence="6">
    <location>
        <begin position="374"/>
        <end position="394"/>
    </location>
</feature>
<keyword evidence="3 6" id="KW-0812">Transmembrane</keyword>
<feature type="transmembrane region" description="Helical" evidence="6">
    <location>
        <begin position="497"/>
        <end position="518"/>
    </location>
</feature>
<dbReference type="AlphaFoldDB" id="A0A7J6W038"/>